<sequence length="130" mass="13705">MSKNVYANGREVSAGKDANQSLAGMPDVCLSPPSPPAGPVPIPYPNFSKAADTDNGTRTVKIGGAEVGIKNSSSYKTSKGNEAATKSLGMGVTSHQIQGKTYFAAWSFNVKFEGENATRHLDLTTHNDMN</sequence>
<evidence type="ECO:0000313" key="2">
    <source>
        <dbReference type="Proteomes" id="UP001055013"/>
    </source>
</evidence>
<name>A0ACB5R312_9BURK</name>
<evidence type="ECO:0000313" key="1">
    <source>
        <dbReference type="EMBL" id="GJH21755.1"/>
    </source>
</evidence>
<keyword evidence="2" id="KW-1185">Reference proteome</keyword>
<gene>
    <name evidence="1" type="ORF">CBA19CS22_34455</name>
</gene>
<accession>A0ACB5R312</accession>
<protein>
    <submittedName>
        <fullName evidence="1">DUF4150 domain-containing protein</fullName>
    </submittedName>
</protein>
<dbReference type="Proteomes" id="UP001055013">
    <property type="component" value="Unassembled WGS sequence"/>
</dbReference>
<proteinExistence type="predicted"/>
<dbReference type="EMBL" id="BPUR01000031">
    <property type="protein sequence ID" value="GJH21755.1"/>
    <property type="molecule type" value="Genomic_DNA"/>
</dbReference>
<comment type="caution">
    <text evidence="1">The sequence shown here is derived from an EMBL/GenBank/DDBJ whole genome shotgun (WGS) entry which is preliminary data.</text>
</comment>
<reference evidence="1" key="1">
    <citation type="submission" date="2021-09" db="EMBL/GenBank/DDBJ databases">
        <title>Isolation and characterization of 3-chlorobenzoate degrading bacteria from soils in Shizuoka.</title>
        <authorList>
            <person name="Ifat A."/>
            <person name="Ogawa N."/>
            <person name="Kimbara K."/>
            <person name="Moriuchi R."/>
            <person name="Dohra H."/>
            <person name="Shintani M."/>
        </authorList>
    </citation>
    <scope>NUCLEOTIDE SEQUENCE</scope>
    <source>
        <strain evidence="1">19CS2-2</strain>
    </source>
</reference>
<organism evidence="1 2">
    <name type="scientific">Caballeronia novacaledonica</name>
    <dbReference type="NCBI Taxonomy" id="1544861"/>
    <lineage>
        <taxon>Bacteria</taxon>
        <taxon>Pseudomonadati</taxon>
        <taxon>Pseudomonadota</taxon>
        <taxon>Betaproteobacteria</taxon>
        <taxon>Burkholderiales</taxon>
        <taxon>Burkholderiaceae</taxon>
        <taxon>Caballeronia</taxon>
    </lineage>
</organism>